<dbReference type="EMBL" id="CP040749">
    <property type="protein sequence ID" value="QCX37402.1"/>
    <property type="molecule type" value="Genomic_DNA"/>
</dbReference>
<name>A0A5B7TS18_9FLAO</name>
<accession>A0A5B7TS18</accession>
<dbReference type="KEGG" id="fbe:FF125_02730"/>
<protein>
    <submittedName>
        <fullName evidence="1">Uncharacterized protein</fullName>
    </submittedName>
</protein>
<proteinExistence type="predicted"/>
<dbReference type="Proteomes" id="UP000306229">
    <property type="component" value="Chromosome"/>
</dbReference>
<dbReference type="RefSeq" id="WP_138948340.1">
    <property type="nucleotide sequence ID" value="NZ_CP040749.1"/>
</dbReference>
<reference evidence="1 2" key="1">
    <citation type="submission" date="2019-05" db="EMBL/GenBank/DDBJ databases">
        <title>Algicella ahnfeltiae gen. nov., sp. nov., a novel marine bacterium of the family Flavobacteriaceae isolated from a red alga.</title>
        <authorList>
            <person name="Nedashkovskaya O.I."/>
            <person name="Kukhlevskiy A.D."/>
            <person name="Kim S.-G."/>
            <person name="Zhukova N.V."/>
            <person name="Mikhailov V.V."/>
        </authorList>
    </citation>
    <scope>NUCLEOTIDE SEQUENCE [LARGE SCALE GENOMIC DNA]</scope>
    <source>
        <strain evidence="1 2">10Alg115</strain>
    </source>
</reference>
<dbReference type="AlphaFoldDB" id="A0A5B7TS18"/>
<gene>
    <name evidence="1" type="ORF">FF125_02730</name>
</gene>
<organism evidence="1 2">
    <name type="scientific">Aureibaculum algae</name>
    <dbReference type="NCBI Taxonomy" id="2584122"/>
    <lineage>
        <taxon>Bacteria</taxon>
        <taxon>Pseudomonadati</taxon>
        <taxon>Bacteroidota</taxon>
        <taxon>Flavobacteriia</taxon>
        <taxon>Flavobacteriales</taxon>
        <taxon>Flavobacteriaceae</taxon>
        <taxon>Aureibaculum</taxon>
    </lineage>
</organism>
<evidence type="ECO:0000313" key="2">
    <source>
        <dbReference type="Proteomes" id="UP000306229"/>
    </source>
</evidence>
<keyword evidence="2" id="KW-1185">Reference proteome</keyword>
<evidence type="ECO:0000313" key="1">
    <source>
        <dbReference type="EMBL" id="QCX37402.1"/>
    </source>
</evidence>
<sequence>MIFSKTGLTNWYLKLASGTIEKAADGAYVIGGKQYYINMLSGQIPIIREVDGETELVLQVDGSPVKYEIIW</sequence>